<feature type="transmembrane region" description="Helical" evidence="1">
    <location>
        <begin position="32"/>
        <end position="52"/>
    </location>
</feature>
<organism evidence="2 3">
    <name type="scientific">Jiangella alkaliphila</name>
    <dbReference type="NCBI Taxonomy" id="419479"/>
    <lineage>
        <taxon>Bacteria</taxon>
        <taxon>Bacillati</taxon>
        <taxon>Actinomycetota</taxon>
        <taxon>Actinomycetes</taxon>
        <taxon>Jiangellales</taxon>
        <taxon>Jiangellaceae</taxon>
        <taxon>Jiangella</taxon>
    </lineage>
</organism>
<sequence>MKTVLRMLVVFLIYCLAVFLLAVLLGSLGGPIGSVELVIIMIAVGVAEAYVIRRMERRQSA</sequence>
<accession>A0A1H2GHQ6</accession>
<gene>
    <name evidence="2" type="ORF">SAMN04488563_0497</name>
</gene>
<reference evidence="3" key="1">
    <citation type="submission" date="2016-10" db="EMBL/GenBank/DDBJ databases">
        <authorList>
            <person name="Varghese N."/>
            <person name="Submissions S."/>
        </authorList>
    </citation>
    <scope>NUCLEOTIDE SEQUENCE [LARGE SCALE GENOMIC DNA]</scope>
    <source>
        <strain evidence="3">DSM 45079</strain>
    </source>
</reference>
<evidence type="ECO:0000313" key="3">
    <source>
        <dbReference type="Proteomes" id="UP000182977"/>
    </source>
</evidence>
<keyword evidence="3" id="KW-1185">Reference proteome</keyword>
<evidence type="ECO:0000313" key="2">
    <source>
        <dbReference type="EMBL" id="SDU18941.1"/>
    </source>
</evidence>
<dbReference type="RefSeq" id="WP_046766597.1">
    <property type="nucleotide sequence ID" value="NZ_KQ061219.1"/>
</dbReference>
<dbReference type="Proteomes" id="UP000182977">
    <property type="component" value="Chromosome I"/>
</dbReference>
<keyword evidence="1" id="KW-1133">Transmembrane helix</keyword>
<keyword evidence="1" id="KW-0472">Membrane</keyword>
<name>A0A1H2GHQ6_9ACTN</name>
<dbReference type="EMBL" id="LT629791">
    <property type="protein sequence ID" value="SDU18941.1"/>
    <property type="molecule type" value="Genomic_DNA"/>
</dbReference>
<keyword evidence="1" id="KW-0812">Transmembrane</keyword>
<evidence type="ECO:0000256" key="1">
    <source>
        <dbReference type="SAM" id="Phobius"/>
    </source>
</evidence>
<proteinExistence type="predicted"/>
<dbReference type="AlphaFoldDB" id="A0A1H2GHQ6"/>
<feature type="transmembrane region" description="Helical" evidence="1">
    <location>
        <begin position="7"/>
        <end position="26"/>
    </location>
</feature>
<protein>
    <submittedName>
        <fullName evidence="2">Uncharacterized protein</fullName>
    </submittedName>
</protein>